<organism evidence="1 2">
    <name type="scientific">Larinioides sclopetarius</name>
    <dbReference type="NCBI Taxonomy" id="280406"/>
    <lineage>
        <taxon>Eukaryota</taxon>
        <taxon>Metazoa</taxon>
        <taxon>Ecdysozoa</taxon>
        <taxon>Arthropoda</taxon>
        <taxon>Chelicerata</taxon>
        <taxon>Arachnida</taxon>
        <taxon>Araneae</taxon>
        <taxon>Araneomorphae</taxon>
        <taxon>Entelegynae</taxon>
        <taxon>Araneoidea</taxon>
        <taxon>Araneidae</taxon>
        <taxon>Larinioides</taxon>
    </lineage>
</organism>
<keyword evidence="2" id="KW-1185">Reference proteome</keyword>
<dbReference type="EMBL" id="CAXIEN010000005">
    <property type="protein sequence ID" value="CAL1262279.1"/>
    <property type="molecule type" value="Genomic_DNA"/>
</dbReference>
<dbReference type="AlphaFoldDB" id="A0AAV1YWK3"/>
<evidence type="ECO:0000313" key="2">
    <source>
        <dbReference type="Proteomes" id="UP001497382"/>
    </source>
</evidence>
<reference evidence="1 2" key="1">
    <citation type="submission" date="2024-04" db="EMBL/GenBank/DDBJ databases">
        <authorList>
            <person name="Rising A."/>
            <person name="Reimegard J."/>
            <person name="Sonavane S."/>
            <person name="Akerstrom W."/>
            <person name="Nylinder S."/>
            <person name="Hedman E."/>
            <person name="Kallberg Y."/>
        </authorList>
    </citation>
    <scope>NUCLEOTIDE SEQUENCE [LARGE SCALE GENOMIC DNA]</scope>
</reference>
<protein>
    <submittedName>
        <fullName evidence="1">Uncharacterized protein</fullName>
    </submittedName>
</protein>
<proteinExistence type="predicted"/>
<sequence length="352" mass="41790">MAPRIVIPFIPTLLHLSSVEIALHFYNGFDVETLDEVFTKMKQGNSTLSEKTTEENKEVSRVKESLLIIPAHLRETVVQGVHGLNEAIQNWRMDHHHIFKFKNDHCTLYFRSDGSIDAVETAKNLVRNRKISIRKRFKIACMYCLEKSVLTLWAEMEASGETENLETANNSMTRFWVRWLREGSRVPWLQAARLYLDPPTNVYHHIPIFSVFLPLLRPNERLKFFDTFRFAAFDDFRFCLYAVTEDEEEQIVKGGAFFVLLLHLCWPLQSLFLETAEKLWNNIDDTSFRLLLNLIWDNKKNLKDFDYSELFEGFWNRSPRHLKESVREFSRLKDIIDRHFNEKRIKRRLQND</sequence>
<dbReference type="Proteomes" id="UP001497382">
    <property type="component" value="Unassembled WGS sequence"/>
</dbReference>
<evidence type="ECO:0000313" key="1">
    <source>
        <dbReference type="EMBL" id="CAL1262279.1"/>
    </source>
</evidence>
<gene>
    <name evidence="1" type="ORF">LARSCL_LOCUS903</name>
</gene>
<name>A0AAV1YWK3_9ARAC</name>
<comment type="caution">
    <text evidence="1">The sequence shown here is derived from an EMBL/GenBank/DDBJ whole genome shotgun (WGS) entry which is preliminary data.</text>
</comment>
<accession>A0AAV1YWK3</accession>